<dbReference type="Gramene" id="ONIVA06G03470.1">
    <property type="protein sequence ID" value="ONIVA06G03470.1"/>
    <property type="gene ID" value="ONIVA06G03470"/>
</dbReference>
<sequence>MNPASRRHYDSLVARYGDQDALADRFGGQNDGPDAWWSNLRVRMSQDHLLRHEARRRAATLEAFEDRENSHDGAFGCGDRASAKAMVTLHQPNLGETREQDCAVCLEPFEEGNTLRMMPCFHSFHQRCIFSWLRISRICPVCRFTLPSQADFESEKAEKERVSASPEDGNN</sequence>
<dbReference type="InterPro" id="IPR013083">
    <property type="entry name" value="Znf_RING/FYVE/PHD"/>
</dbReference>
<evidence type="ECO:0000313" key="7">
    <source>
        <dbReference type="EnsemblPlants" id="ONIVA06G03470.1"/>
    </source>
</evidence>
<feature type="domain" description="RING-type" evidence="6">
    <location>
        <begin position="102"/>
        <end position="143"/>
    </location>
</feature>
<dbReference type="SMART" id="SM00184">
    <property type="entry name" value="RING"/>
    <property type="match status" value="1"/>
</dbReference>
<dbReference type="InterPro" id="IPR051834">
    <property type="entry name" value="RING_finger_E3_ligase"/>
</dbReference>
<dbReference type="PANTHER" id="PTHR45931">
    <property type="entry name" value="SI:CH211-59O9.10"/>
    <property type="match status" value="1"/>
</dbReference>
<evidence type="ECO:0000256" key="1">
    <source>
        <dbReference type="ARBA" id="ARBA00022723"/>
    </source>
</evidence>
<evidence type="ECO:0000256" key="4">
    <source>
        <dbReference type="PROSITE-ProRule" id="PRU00175"/>
    </source>
</evidence>
<dbReference type="eggNOG" id="KOG0800">
    <property type="taxonomic scope" value="Eukaryota"/>
</dbReference>
<keyword evidence="2 4" id="KW-0863">Zinc-finger</keyword>
<evidence type="ECO:0000256" key="5">
    <source>
        <dbReference type="SAM" id="MobiDB-lite"/>
    </source>
</evidence>
<dbReference type="PANTHER" id="PTHR45931:SF23">
    <property type="entry name" value="OS12G0134500 PROTEIN"/>
    <property type="match status" value="1"/>
</dbReference>
<keyword evidence="1" id="KW-0479">Metal-binding</keyword>
<dbReference type="Pfam" id="PF13639">
    <property type="entry name" value="zf-RING_2"/>
    <property type="match status" value="1"/>
</dbReference>
<proteinExistence type="predicted"/>
<dbReference type="GO" id="GO:0008270">
    <property type="term" value="F:zinc ion binding"/>
    <property type="evidence" value="ECO:0007669"/>
    <property type="project" value="UniProtKB-KW"/>
</dbReference>
<protein>
    <recommendedName>
        <fullName evidence="6">RING-type domain-containing protein</fullName>
    </recommendedName>
</protein>
<dbReference type="InterPro" id="IPR001841">
    <property type="entry name" value="Znf_RING"/>
</dbReference>
<accession>A0A0E0HKU4</accession>
<reference evidence="7" key="1">
    <citation type="submission" date="2015-04" db="UniProtKB">
        <authorList>
            <consortium name="EnsemblPlants"/>
        </authorList>
    </citation>
    <scope>IDENTIFICATION</scope>
    <source>
        <strain evidence="7">SL10</strain>
    </source>
</reference>
<dbReference type="OMA" id="AMDCKHR"/>
<reference evidence="7" key="2">
    <citation type="submission" date="2018-04" db="EMBL/GenBank/DDBJ databases">
        <title>OnivRS2 (Oryza nivara Reference Sequence Version 2).</title>
        <authorList>
            <person name="Zhang J."/>
            <person name="Kudrna D."/>
            <person name="Lee S."/>
            <person name="Talag J."/>
            <person name="Rajasekar S."/>
            <person name="Welchert J."/>
            <person name="Hsing Y.-I."/>
            <person name="Wing R.A."/>
        </authorList>
    </citation>
    <scope>NUCLEOTIDE SEQUENCE [LARGE SCALE GENOMIC DNA]</scope>
    <source>
        <strain evidence="7">SL10</strain>
    </source>
</reference>
<dbReference type="GO" id="GO:0061630">
    <property type="term" value="F:ubiquitin protein ligase activity"/>
    <property type="evidence" value="ECO:0007669"/>
    <property type="project" value="TreeGrafter"/>
</dbReference>
<evidence type="ECO:0000256" key="3">
    <source>
        <dbReference type="ARBA" id="ARBA00022833"/>
    </source>
</evidence>
<dbReference type="GO" id="GO:0005634">
    <property type="term" value="C:nucleus"/>
    <property type="evidence" value="ECO:0007669"/>
    <property type="project" value="TreeGrafter"/>
</dbReference>
<dbReference type="Proteomes" id="UP000006591">
    <property type="component" value="Chromosome 6"/>
</dbReference>
<organism evidence="7">
    <name type="scientific">Oryza nivara</name>
    <name type="common">Indian wild rice</name>
    <name type="synonym">Oryza sativa f. spontanea</name>
    <dbReference type="NCBI Taxonomy" id="4536"/>
    <lineage>
        <taxon>Eukaryota</taxon>
        <taxon>Viridiplantae</taxon>
        <taxon>Streptophyta</taxon>
        <taxon>Embryophyta</taxon>
        <taxon>Tracheophyta</taxon>
        <taxon>Spermatophyta</taxon>
        <taxon>Magnoliopsida</taxon>
        <taxon>Liliopsida</taxon>
        <taxon>Poales</taxon>
        <taxon>Poaceae</taxon>
        <taxon>BOP clade</taxon>
        <taxon>Oryzoideae</taxon>
        <taxon>Oryzeae</taxon>
        <taxon>Oryzinae</taxon>
        <taxon>Oryza</taxon>
    </lineage>
</organism>
<dbReference type="GO" id="GO:0006511">
    <property type="term" value="P:ubiquitin-dependent protein catabolic process"/>
    <property type="evidence" value="ECO:0007669"/>
    <property type="project" value="TreeGrafter"/>
</dbReference>
<dbReference type="EnsemblPlants" id="ONIVA06G03470.1">
    <property type="protein sequence ID" value="ONIVA06G03470.1"/>
    <property type="gene ID" value="ONIVA06G03470"/>
</dbReference>
<keyword evidence="3" id="KW-0862">Zinc</keyword>
<dbReference type="AlphaFoldDB" id="A0A0E0HKU4"/>
<evidence type="ECO:0000256" key="2">
    <source>
        <dbReference type="ARBA" id="ARBA00022771"/>
    </source>
</evidence>
<dbReference type="SUPFAM" id="SSF57850">
    <property type="entry name" value="RING/U-box"/>
    <property type="match status" value="1"/>
</dbReference>
<dbReference type="Gene3D" id="3.30.40.10">
    <property type="entry name" value="Zinc/RING finger domain, C3HC4 (zinc finger)"/>
    <property type="match status" value="1"/>
</dbReference>
<dbReference type="FunFam" id="3.30.40.10:FF:000568">
    <property type="entry name" value="Os12g0140700 protein"/>
    <property type="match status" value="1"/>
</dbReference>
<evidence type="ECO:0000313" key="8">
    <source>
        <dbReference type="Proteomes" id="UP000006591"/>
    </source>
</evidence>
<keyword evidence="8" id="KW-1185">Reference proteome</keyword>
<dbReference type="HOGENOM" id="CLU_098429_0_0_1"/>
<evidence type="ECO:0000259" key="6">
    <source>
        <dbReference type="PROSITE" id="PS50089"/>
    </source>
</evidence>
<dbReference type="PROSITE" id="PS50089">
    <property type="entry name" value="ZF_RING_2"/>
    <property type="match status" value="1"/>
</dbReference>
<feature type="region of interest" description="Disordered" evidence="5">
    <location>
        <begin position="151"/>
        <end position="171"/>
    </location>
</feature>
<name>A0A0E0HKU4_ORYNI</name>
<feature type="compositionally biased region" description="Basic and acidic residues" evidence="5">
    <location>
        <begin position="153"/>
        <end position="162"/>
    </location>
</feature>
<dbReference type="STRING" id="4536.A0A0E0HKU4"/>